<dbReference type="AlphaFoldDB" id="A0A0A9BCA5"/>
<proteinExistence type="predicted"/>
<reference evidence="1" key="1">
    <citation type="submission" date="2014-09" db="EMBL/GenBank/DDBJ databases">
        <authorList>
            <person name="Magalhaes I.L.F."/>
            <person name="Oliveira U."/>
            <person name="Santos F.R."/>
            <person name="Vidigal T.H.D.A."/>
            <person name="Brescovit A.D."/>
            <person name="Santos A.J."/>
        </authorList>
    </citation>
    <scope>NUCLEOTIDE SEQUENCE</scope>
    <source>
        <tissue evidence="1">Shoot tissue taken approximately 20 cm above the soil surface</tissue>
    </source>
</reference>
<organism evidence="1">
    <name type="scientific">Arundo donax</name>
    <name type="common">Giant reed</name>
    <name type="synonym">Donax arundinaceus</name>
    <dbReference type="NCBI Taxonomy" id="35708"/>
    <lineage>
        <taxon>Eukaryota</taxon>
        <taxon>Viridiplantae</taxon>
        <taxon>Streptophyta</taxon>
        <taxon>Embryophyta</taxon>
        <taxon>Tracheophyta</taxon>
        <taxon>Spermatophyta</taxon>
        <taxon>Magnoliopsida</taxon>
        <taxon>Liliopsida</taxon>
        <taxon>Poales</taxon>
        <taxon>Poaceae</taxon>
        <taxon>PACMAD clade</taxon>
        <taxon>Arundinoideae</taxon>
        <taxon>Arundineae</taxon>
        <taxon>Arundo</taxon>
    </lineage>
</organism>
<name>A0A0A9BCA5_ARUDO</name>
<sequence length="27" mass="3278">MVHLETMHSRMVLEEVEIYHVIPYSSF</sequence>
<protein>
    <submittedName>
        <fullName evidence="1">Uncharacterized protein</fullName>
    </submittedName>
</protein>
<dbReference type="EMBL" id="GBRH01239030">
    <property type="protein sequence ID" value="JAD58865.1"/>
    <property type="molecule type" value="Transcribed_RNA"/>
</dbReference>
<accession>A0A0A9BCA5</accession>
<evidence type="ECO:0000313" key="1">
    <source>
        <dbReference type="EMBL" id="JAD58865.1"/>
    </source>
</evidence>
<reference evidence="1" key="2">
    <citation type="journal article" date="2015" name="Data Brief">
        <title>Shoot transcriptome of the giant reed, Arundo donax.</title>
        <authorList>
            <person name="Barrero R.A."/>
            <person name="Guerrero F.D."/>
            <person name="Moolhuijzen P."/>
            <person name="Goolsby J.A."/>
            <person name="Tidwell J."/>
            <person name="Bellgard S.E."/>
            <person name="Bellgard M.I."/>
        </authorList>
    </citation>
    <scope>NUCLEOTIDE SEQUENCE</scope>
    <source>
        <tissue evidence="1">Shoot tissue taken approximately 20 cm above the soil surface</tissue>
    </source>
</reference>